<feature type="transmembrane region" description="Helical" evidence="6">
    <location>
        <begin position="189"/>
        <end position="210"/>
    </location>
</feature>
<dbReference type="Proteomes" id="UP000024547">
    <property type="component" value="Unassembled WGS sequence"/>
</dbReference>
<gene>
    <name evidence="8" type="ORF">HY36_13865</name>
</gene>
<feature type="transmembrane region" description="Helical" evidence="6">
    <location>
        <begin position="157"/>
        <end position="177"/>
    </location>
</feature>
<reference evidence="8 9" key="1">
    <citation type="journal article" date="2014" name="Antonie Van Leeuwenhoek">
        <title>Hyphomonas beringensis sp. nov. and Hyphomonas chukchiensis sp. nov., isolated from surface seawater of the Bering Sea and Chukchi Sea.</title>
        <authorList>
            <person name="Li C."/>
            <person name="Lai Q."/>
            <person name="Li G."/>
            <person name="Dong C."/>
            <person name="Wang J."/>
            <person name="Liao Y."/>
            <person name="Shao Z."/>
        </authorList>
    </citation>
    <scope>NUCLEOTIDE SEQUENCE [LARGE SCALE GENOMIC DNA]</scope>
    <source>
        <strain evidence="8 9">22II1-22F38</strain>
    </source>
</reference>
<dbReference type="CDD" id="cd13136">
    <property type="entry name" value="MATE_DinF_like"/>
    <property type="match status" value="1"/>
</dbReference>
<dbReference type="InterPro" id="IPR044644">
    <property type="entry name" value="DinF-like"/>
</dbReference>
<evidence type="ECO:0000256" key="1">
    <source>
        <dbReference type="ARBA" id="ARBA00004141"/>
    </source>
</evidence>
<sequence length="434" mass="45830">MLTRGKVFSLAVPIILAQAATATTGVVDTAIMGRFGDKADLAAVAIAAVAYSFIYWGFGFLRMSTTGLTAQANGQGDTAESRAILLRALMLGGAIGLALVLLSPLLKIGTFAAFEGTETVESLAKGYFDARIWGAPAYLMGLAVTGWMLGTGKTGQMLAFQIVLNGVNAGLDAWFVAGLDRGPAGIGAGTAIAEWISLGFGLILVAPAFRGHARLIDRAKLTELFAANRDIMIRTLALVFCFAWFVRSGTLISTAITAGNEVLLQFITVAAFVLDGFAFVAEKEAGEAYGARDGKRLTRAMRLTTEFALIAGAAISLLYFFGGGWVLQTFIRDPEAQAAALAYLPWCAAVPFLGIAAWQLDGLFLGTTQGRALRNAGVISAAFYLFADLLLRPAYGNTGVWGAFLLMYVFRAAALGIYVPGLFKGLSRPPQPET</sequence>
<evidence type="ECO:0000256" key="5">
    <source>
        <dbReference type="ARBA" id="ARBA00023136"/>
    </source>
</evidence>
<dbReference type="GO" id="GO:0005886">
    <property type="term" value="C:plasma membrane"/>
    <property type="evidence" value="ECO:0007669"/>
    <property type="project" value="TreeGrafter"/>
</dbReference>
<feature type="transmembrane region" description="Helical" evidence="6">
    <location>
        <begin position="132"/>
        <end position="150"/>
    </location>
</feature>
<proteinExistence type="inferred from homology"/>
<keyword evidence="5 6" id="KW-0472">Membrane</keyword>
<dbReference type="GO" id="GO:0042910">
    <property type="term" value="F:xenobiotic transmembrane transporter activity"/>
    <property type="evidence" value="ECO:0007669"/>
    <property type="project" value="InterPro"/>
</dbReference>
<dbReference type="RefSeq" id="WP_035549320.1">
    <property type="nucleotide sequence ID" value="NZ_AWFH01000004.1"/>
</dbReference>
<feature type="transmembrane region" description="Helical" evidence="6">
    <location>
        <begin position="231"/>
        <end position="256"/>
    </location>
</feature>
<keyword evidence="3 6" id="KW-0812">Transmembrane</keyword>
<evidence type="ECO:0000256" key="3">
    <source>
        <dbReference type="ARBA" id="ARBA00022692"/>
    </source>
</evidence>
<dbReference type="PANTHER" id="PTHR42893">
    <property type="entry name" value="PROTEIN DETOXIFICATION 44, CHLOROPLASTIC-RELATED"/>
    <property type="match status" value="1"/>
</dbReference>
<dbReference type="InterPro" id="IPR002528">
    <property type="entry name" value="MATE_fam"/>
</dbReference>
<evidence type="ECO:0000256" key="2">
    <source>
        <dbReference type="ARBA" id="ARBA00010199"/>
    </source>
</evidence>
<dbReference type="OrthoDB" id="9789527at2"/>
<comment type="similarity">
    <text evidence="2">Belongs to the multi antimicrobial extrusion (MATE) (TC 2.A.66.1) family.</text>
</comment>
<dbReference type="GO" id="GO:0015297">
    <property type="term" value="F:antiporter activity"/>
    <property type="evidence" value="ECO:0007669"/>
    <property type="project" value="InterPro"/>
</dbReference>
<dbReference type="STRING" id="1280948.HY36_13865"/>
<feature type="chain" id="PRO_5001576079" evidence="7">
    <location>
        <begin position="23"/>
        <end position="434"/>
    </location>
</feature>
<dbReference type="PANTHER" id="PTHR42893:SF46">
    <property type="entry name" value="PROTEIN DETOXIFICATION 44, CHLOROPLASTIC"/>
    <property type="match status" value="1"/>
</dbReference>
<feature type="transmembrane region" description="Helical" evidence="6">
    <location>
        <begin position="341"/>
        <end position="360"/>
    </location>
</feature>
<evidence type="ECO:0000256" key="4">
    <source>
        <dbReference type="ARBA" id="ARBA00022989"/>
    </source>
</evidence>
<feature type="transmembrane region" description="Helical" evidence="6">
    <location>
        <begin position="403"/>
        <end position="423"/>
    </location>
</feature>
<dbReference type="AlphaFoldDB" id="A0A059E9W5"/>
<feature type="transmembrane region" description="Helical" evidence="6">
    <location>
        <begin position="372"/>
        <end position="391"/>
    </location>
</feature>
<dbReference type="PATRIC" id="fig|1280948.3.peg.1013"/>
<evidence type="ECO:0000256" key="6">
    <source>
        <dbReference type="SAM" id="Phobius"/>
    </source>
</evidence>
<keyword evidence="9" id="KW-1185">Reference proteome</keyword>
<feature type="signal peptide" evidence="7">
    <location>
        <begin position="1"/>
        <end position="22"/>
    </location>
</feature>
<evidence type="ECO:0000313" key="9">
    <source>
        <dbReference type="Proteomes" id="UP000024547"/>
    </source>
</evidence>
<keyword evidence="4 6" id="KW-1133">Transmembrane helix</keyword>
<feature type="transmembrane region" description="Helical" evidence="6">
    <location>
        <begin position="84"/>
        <end position="106"/>
    </location>
</feature>
<evidence type="ECO:0000256" key="7">
    <source>
        <dbReference type="SAM" id="SignalP"/>
    </source>
</evidence>
<evidence type="ECO:0000313" key="8">
    <source>
        <dbReference type="EMBL" id="KCZ64433.1"/>
    </source>
</evidence>
<dbReference type="EMBL" id="AWFH01000004">
    <property type="protein sequence ID" value="KCZ64433.1"/>
    <property type="molecule type" value="Genomic_DNA"/>
</dbReference>
<comment type="caution">
    <text evidence="8">The sequence shown here is derived from an EMBL/GenBank/DDBJ whole genome shotgun (WGS) entry which is preliminary data.</text>
</comment>
<name>A0A059E9W5_9PROT</name>
<feature type="transmembrane region" description="Helical" evidence="6">
    <location>
        <begin position="303"/>
        <end position="321"/>
    </location>
</feature>
<dbReference type="NCBIfam" id="TIGR00797">
    <property type="entry name" value="matE"/>
    <property type="match status" value="1"/>
</dbReference>
<feature type="transmembrane region" description="Helical" evidence="6">
    <location>
        <begin position="41"/>
        <end position="63"/>
    </location>
</feature>
<dbReference type="eggNOG" id="COG0534">
    <property type="taxonomic scope" value="Bacteria"/>
</dbReference>
<keyword evidence="7" id="KW-0732">Signal</keyword>
<comment type="subcellular location">
    <subcellularLocation>
        <location evidence="1">Membrane</location>
        <topology evidence="1">Multi-pass membrane protein</topology>
    </subcellularLocation>
</comment>
<feature type="transmembrane region" description="Helical" evidence="6">
    <location>
        <begin position="262"/>
        <end position="282"/>
    </location>
</feature>
<protein>
    <submittedName>
        <fullName evidence="8">Uncharacterized protein</fullName>
    </submittedName>
</protein>
<organism evidence="8 9">
    <name type="scientific">Hyphomonas atlantica</name>
    <dbReference type="NCBI Taxonomy" id="1280948"/>
    <lineage>
        <taxon>Bacteria</taxon>
        <taxon>Pseudomonadati</taxon>
        <taxon>Pseudomonadota</taxon>
        <taxon>Alphaproteobacteria</taxon>
        <taxon>Hyphomonadales</taxon>
        <taxon>Hyphomonadaceae</taxon>
        <taxon>Hyphomonas</taxon>
    </lineage>
</organism>
<dbReference type="Pfam" id="PF01554">
    <property type="entry name" value="MatE"/>
    <property type="match status" value="2"/>
</dbReference>
<accession>A0A059E9W5</accession>